<feature type="domain" description="S1 motif" evidence="16">
    <location>
        <begin position="38"/>
        <end position="141"/>
    </location>
</feature>
<evidence type="ECO:0000313" key="18">
    <source>
        <dbReference type="Proteomes" id="UP000031307"/>
    </source>
</evidence>
<dbReference type="GO" id="GO:0046872">
    <property type="term" value="F:metal ion binding"/>
    <property type="evidence" value="ECO:0007669"/>
    <property type="project" value="UniProtKB-KW"/>
</dbReference>
<dbReference type="Proteomes" id="UP000031307">
    <property type="component" value="Unassembled WGS sequence"/>
</dbReference>
<evidence type="ECO:0000256" key="11">
    <source>
        <dbReference type="ARBA" id="ARBA00022730"/>
    </source>
</evidence>
<evidence type="ECO:0000256" key="4">
    <source>
        <dbReference type="ARBA" id="ARBA00017719"/>
    </source>
</evidence>
<comment type="cofactor">
    <cofactor evidence="1">
        <name>Mg(2+)</name>
        <dbReference type="ChEBI" id="CHEBI:18420"/>
    </cofactor>
</comment>
<dbReference type="RefSeq" id="WP_006340241.1">
    <property type="nucleotide sequence ID" value="NZ_BAWW01000066.1"/>
</dbReference>
<dbReference type="GO" id="GO:0004519">
    <property type="term" value="F:endonuclease activity"/>
    <property type="evidence" value="ECO:0007669"/>
    <property type="project" value="UniProtKB-KW"/>
</dbReference>
<dbReference type="CDD" id="cd04453">
    <property type="entry name" value="S1_RNase_E"/>
    <property type="match status" value="1"/>
</dbReference>
<dbReference type="Pfam" id="PF20833">
    <property type="entry name" value="RNase_E_G_Thio"/>
    <property type="match status" value="1"/>
</dbReference>
<organism evidence="17 18">
    <name type="scientific">Parachlamydia acanthamoebae</name>
    <dbReference type="NCBI Taxonomy" id="83552"/>
    <lineage>
        <taxon>Bacteria</taxon>
        <taxon>Pseudomonadati</taxon>
        <taxon>Chlamydiota</taxon>
        <taxon>Chlamydiia</taxon>
        <taxon>Parachlamydiales</taxon>
        <taxon>Parachlamydiaceae</taxon>
        <taxon>Parachlamydia</taxon>
    </lineage>
</organism>
<keyword evidence="7" id="KW-0820">tRNA-binding</keyword>
<dbReference type="GO" id="GO:0000049">
    <property type="term" value="F:tRNA binding"/>
    <property type="evidence" value="ECO:0007669"/>
    <property type="project" value="UniProtKB-KW"/>
</dbReference>
<keyword evidence="12" id="KW-0255">Endonuclease</keyword>
<keyword evidence="6" id="KW-0698">rRNA processing</keyword>
<dbReference type="Pfam" id="PF10150">
    <property type="entry name" value="RNase_E_G"/>
    <property type="match status" value="1"/>
</dbReference>
<dbReference type="NCBIfam" id="TIGR00757">
    <property type="entry name" value="RNaseEG"/>
    <property type="match status" value="1"/>
</dbReference>
<dbReference type="InterPro" id="IPR004659">
    <property type="entry name" value="RNase_E/G"/>
</dbReference>
<dbReference type="PATRIC" id="fig|83552.4.peg.2689"/>
<dbReference type="PANTHER" id="PTHR30001:SF0">
    <property type="entry name" value="RIBONUCLEASE G"/>
    <property type="match status" value="1"/>
</dbReference>
<keyword evidence="13 17" id="KW-0378">Hydrolase</keyword>
<keyword evidence="9" id="KW-0540">Nuclease</keyword>
<comment type="subcellular location">
    <subcellularLocation>
        <location evidence="2">Cytoplasm</location>
    </subcellularLocation>
</comment>
<proteinExistence type="inferred from homology"/>
<keyword evidence="8" id="KW-0819">tRNA processing</keyword>
<dbReference type="AlphaFoldDB" id="A0A0C1E7W5"/>
<dbReference type="PROSITE" id="PS50126">
    <property type="entry name" value="S1"/>
    <property type="match status" value="1"/>
</dbReference>
<reference evidence="17 18" key="1">
    <citation type="journal article" date="2014" name="Mol. Biol. Evol.">
        <title>Massive expansion of Ubiquitination-related gene families within the Chlamydiae.</title>
        <authorList>
            <person name="Domman D."/>
            <person name="Collingro A."/>
            <person name="Lagkouvardos I."/>
            <person name="Gehre L."/>
            <person name="Weinmaier T."/>
            <person name="Rattei T."/>
            <person name="Subtil A."/>
            <person name="Horn M."/>
        </authorList>
    </citation>
    <scope>NUCLEOTIDE SEQUENCE [LARGE SCALE GENOMIC DNA]</scope>
    <source>
        <strain evidence="17 18">OEW1</strain>
    </source>
</reference>
<sequence>MDEILLNIESKELRYAHLRNGQLYNLIVERKRERQLAGNIYKGSVTNILHNIQSAFIDINEGENGFIHISDILENTKKFEQVYDMDFDLDYDIKGLDDKQQKKQDIEEVMKIDQPVLVQVVKEPIGSKGARLTSNISLAGRYLVLLPNSSHRGVSRKIEDRNARERLKKLIRAFEMPTDMGLICRTASARATPEMLIAEATDLLSTWHTIMENFHKSSGPSLLYAESDLIKRAVITAVDKRFERILVDDYAVYQSCKNLYSRYASEHALRIEYYRDNVPMFERFNVEREIDKTLRRKIWLPSGGYLFFDRTEAMYTIDVNSGRSSNNKVDVEESLVRINLEAADEIARQLRLRNIGGLVICDFIDMRYRKNQRRVLDRLKECMKEDSAKCTILGMSEFGLVEMTRQRNRESLIQTIFTTCPYCSGRGLVKTHESVSIEIERALKKAIAHNQQFALKLVVHPELDHYLASIDKRFLLKIAEGLNARLEFDVNDNLHLNEFHFYSTITDKKVEV</sequence>
<dbReference type="SMART" id="SM00316">
    <property type="entry name" value="S1"/>
    <property type="match status" value="1"/>
</dbReference>
<dbReference type="GO" id="GO:0016787">
    <property type="term" value="F:hydrolase activity"/>
    <property type="evidence" value="ECO:0007669"/>
    <property type="project" value="UniProtKB-KW"/>
</dbReference>
<dbReference type="EMBL" id="JSAM01000127">
    <property type="protein sequence ID" value="KIA76238.1"/>
    <property type="molecule type" value="Genomic_DNA"/>
</dbReference>
<comment type="caution">
    <text evidence="17">The sequence shown here is derived from an EMBL/GenBank/DDBJ whole genome shotgun (WGS) entry which is preliminary data.</text>
</comment>
<keyword evidence="15" id="KW-0694">RNA-binding</keyword>
<evidence type="ECO:0000256" key="5">
    <source>
        <dbReference type="ARBA" id="ARBA00022490"/>
    </source>
</evidence>
<evidence type="ECO:0000256" key="2">
    <source>
        <dbReference type="ARBA" id="ARBA00004496"/>
    </source>
</evidence>
<keyword evidence="5" id="KW-0963">Cytoplasm</keyword>
<dbReference type="GO" id="GO:0005737">
    <property type="term" value="C:cytoplasm"/>
    <property type="evidence" value="ECO:0007669"/>
    <property type="project" value="UniProtKB-SubCell"/>
</dbReference>
<evidence type="ECO:0000256" key="1">
    <source>
        <dbReference type="ARBA" id="ARBA00001946"/>
    </source>
</evidence>
<evidence type="ECO:0000256" key="13">
    <source>
        <dbReference type="ARBA" id="ARBA00022801"/>
    </source>
</evidence>
<dbReference type="GO" id="GO:0008033">
    <property type="term" value="P:tRNA processing"/>
    <property type="evidence" value="ECO:0007669"/>
    <property type="project" value="UniProtKB-KW"/>
</dbReference>
<keyword evidence="11" id="KW-0699">rRNA-binding</keyword>
<keyword evidence="14" id="KW-0460">Magnesium</keyword>
<evidence type="ECO:0000256" key="3">
    <source>
        <dbReference type="ARBA" id="ARBA00005663"/>
    </source>
</evidence>
<dbReference type="PANTHER" id="PTHR30001">
    <property type="entry name" value="RIBONUCLEASE"/>
    <property type="match status" value="1"/>
</dbReference>
<comment type="similarity">
    <text evidence="3">Belongs to the RNase E/G family. RNase G subfamily.</text>
</comment>
<dbReference type="Gene3D" id="2.40.50.140">
    <property type="entry name" value="Nucleic acid-binding proteins"/>
    <property type="match status" value="1"/>
</dbReference>
<dbReference type="InterPro" id="IPR019307">
    <property type="entry name" value="RNA-bd_AU-1/RNase_E/G"/>
</dbReference>
<dbReference type="SUPFAM" id="SSF50249">
    <property type="entry name" value="Nucleic acid-binding proteins"/>
    <property type="match status" value="1"/>
</dbReference>
<dbReference type="InterPro" id="IPR003029">
    <property type="entry name" value="S1_domain"/>
</dbReference>
<evidence type="ECO:0000256" key="10">
    <source>
        <dbReference type="ARBA" id="ARBA00022723"/>
    </source>
</evidence>
<dbReference type="GO" id="GO:0006364">
    <property type="term" value="P:rRNA processing"/>
    <property type="evidence" value="ECO:0007669"/>
    <property type="project" value="UniProtKB-KW"/>
</dbReference>
<dbReference type="OMA" id="IGTKGPR"/>
<gene>
    <name evidence="17" type="primary">rng</name>
    <name evidence="17" type="ORF">DB43_AQ00440</name>
</gene>
<dbReference type="GO" id="GO:0004540">
    <property type="term" value="F:RNA nuclease activity"/>
    <property type="evidence" value="ECO:0007669"/>
    <property type="project" value="InterPro"/>
</dbReference>
<dbReference type="InterPro" id="IPR048583">
    <property type="entry name" value="RNase_E_G_thioredoxin-like"/>
</dbReference>
<evidence type="ECO:0000256" key="15">
    <source>
        <dbReference type="ARBA" id="ARBA00022884"/>
    </source>
</evidence>
<keyword evidence="10" id="KW-0479">Metal-binding</keyword>
<evidence type="ECO:0000256" key="7">
    <source>
        <dbReference type="ARBA" id="ARBA00022555"/>
    </source>
</evidence>
<dbReference type="Pfam" id="PF00575">
    <property type="entry name" value="S1"/>
    <property type="match status" value="1"/>
</dbReference>
<dbReference type="InterPro" id="IPR012340">
    <property type="entry name" value="NA-bd_OB-fold"/>
</dbReference>
<dbReference type="Gene3D" id="3.40.1260.20">
    <property type="entry name" value="Ribonuclease E, catalytic domain"/>
    <property type="match status" value="1"/>
</dbReference>
<evidence type="ECO:0000256" key="14">
    <source>
        <dbReference type="ARBA" id="ARBA00022842"/>
    </source>
</evidence>
<evidence type="ECO:0000313" key="17">
    <source>
        <dbReference type="EMBL" id="KIA76238.1"/>
    </source>
</evidence>
<evidence type="ECO:0000256" key="8">
    <source>
        <dbReference type="ARBA" id="ARBA00022694"/>
    </source>
</evidence>
<name>A0A0C1E7W5_9BACT</name>
<accession>A0A0C1E7W5</accession>
<evidence type="ECO:0000256" key="9">
    <source>
        <dbReference type="ARBA" id="ARBA00022722"/>
    </source>
</evidence>
<dbReference type="GO" id="GO:0019843">
    <property type="term" value="F:rRNA binding"/>
    <property type="evidence" value="ECO:0007669"/>
    <property type="project" value="UniProtKB-KW"/>
</dbReference>
<protein>
    <recommendedName>
        <fullName evidence="4">Ribonuclease G</fullName>
    </recommendedName>
</protein>
<evidence type="ECO:0000259" key="16">
    <source>
        <dbReference type="PROSITE" id="PS50126"/>
    </source>
</evidence>
<evidence type="ECO:0000256" key="6">
    <source>
        <dbReference type="ARBA" id="ARBA00022552"/>
    </source>
</evidence>
<evidence type="ECO:0000256" key="12">
    <source>
        <dbReference type="ARBA" id="ARBA00022759"/>
    </source>
</evidence>